<dbReference type="SUPFAM" id="SSF56219">
    <property type="entry name" value="DNase I-like"/>
    <property type="match status" value="1"/>
</dbReference>
<name>A0ABR2B499_9ROSI</name>
<gene>
    <name evidence="7" type="ORF">V6N12_034023</name>
</gene>
<evidence type="ECO:0000256" key="2">
    <source>
        <dbReference type="ARBA" id="ARBA00007092"/>
    </source>
</evidence>
<protein>
    <recommendedName>
        <fullName evidence="6">Endonuclease/exonuclease/phosphatase domain-containing protein</fullName>
    </recommendedName>
</protein>
<proteinExistence type="inferred from homology"/>
<keyword evidence="4" id="KW-0378">Hydrolase</keyword>
<dbReference type="PANTHER" id="PTHR22748:SF11">
    <property type="entry name" value="OS07G0184032 PROTEIN"/>
    <property type="match status" value="1"/>
</dbReference>
<reference evidence="7 8" key="1">
    <citation type="journal article" date="2024" name="G3 (Bethesda)">
        <title>Genome assembly of Hibiscus sabdariffa L. provides insights into metabolisms of medicinal natural products.</title>
        <authorList>
            <person name="Kim T."/>
        </authorList>
    </citation>
    <scope>NUCLEOTIDE SEQUENCE [LARGE SCALE GENOMIC DNA]</scope>
    <source>
        <strain evidence="7">TK-2024</strain>
        <tissue evidence="7">Old leaves</tissue>
    </source>
</reference>
<keyword evidence="3" id="KW-0479">Metal-binding</keyword>
<dbReference type="Pfam" id="PF03372">
    <property type="entry name" value="Exo_endo_phos"/>
    <property type="match status" value="1"/>
</dbReference>
<sequence length="124" mass="14271">MRFVIWNVRGLGTDLKLNAVKKLVREQQVQVLLLQETKKTAISEDEVRKLWVDEFHFRVGNAVGRSGGLLTLWDKNCFRLGKVSIQDRIISVSGVWIPKDVQVTIINIYASWIHCIGYWEGISM</sequence>
<dbReference type="EMBL" id="JBBPBM010000184">
    <property type="protein sequence ID" value="KAK8501623.1"/>
    <property type="molecule type" value="Genomic_DNA"/>
</dbReference>
<dbReference type="Gene3D" id="3.60.10.10">
    <property type="entry name" value="Endonuclease/exonuclease/phosphatase"/>
    <property type="match status" value="1"/>
</dbReference>
<keyword evidence="8" id="KW-1185">Reference proteome</keyword>
<comment type="cofactor">
    <cofactor evidence="1">
        <name>Mg(2+)</name>
        <dbReference type="ChEBI" id="CHEBI:18420"/>
    </cofactor>
</comment>
<evidence type="ECO:0000313" key="7">
    <source>
        <dbReference type="EMBL" id="KAK8501623.1"/>
    </source>
</evidence>
<dbReference type="PANTHER" id="PTHR22748">
    <property type="entry name" value="AP ENDONUCLEASE"/>
    <property type="match status" value="1"/>
</dbReference>
<organism evidence="7 8">
    <name type="scientific">Hibiscus sabdariffa</name>
    <name type="common">roselle</name>
    <dbReference type="NCBI Taxonomy" id="183260"/>
    <lineage>
        <taxon>Eukaryota</taxon>
        <taxon>Viridiplantae</taxon>
        <taxon>Streptophyta</taxon>
        <taxon>Embryophyta</taxon>
        <taxon>Tracheophyta</taxon>
        <taxon>Spermatophyta</taxon>
        <taxon>Magnoliopsida</taxon>
        <taxon>eudicotyledons</taxon>
        <taxon>Gunneridae</taxon>
        <taxon>Pentapetalae</taxon>
        <taxon>rosids</taxon>
        <taxon>malvids</taxon>
        <taxon>Malvales</taxon>
        <taxon>Malvaceae</taxon>
        <taxon>Malvoideae</taxon>
        <taxon>Hibiscus</taxon>
    </lineage>
</organism>
<dbReference type="InterPro" id="IPR004808">
    <property type="entry name" value="AP_endonuc_1"/>
</dbReference>
<dbReference type="Proteomes" id="UP001472677">
    <property type="component" value="Unassembled WGS sequence"/>
</dbReference>
<evidence type="ECO:0000256" key="5">
    <source>
        <dbReference type="ARBA" id="ARBA00022842"/>
    </source>
</evidence>
<evidence type="ECO:0000256" key="3">
    <source>
        <dbReference type="ARBA" id="ARBA00022723"/>
    </source>
</evidence>
<keyword evidence="5" id="KW-0460">Magnesium</keyword>
<accession>A0ABR2B499</accession>
<dbReference type="InterPro" id="IPR036691">
    <property type="entry name" value="Endo/exonu/phosph_ase_sf"/>
</dbReference>
<comment type="caution">
    <text evidence="7">The sequence shown here is derived from an EMBL/GenBank/DDBJ whole genome shotgun (WGS) entry which is preliminary data.</text>
</comment>
<evidence type="ECO:0000256" key="4">
    <source>
        <dbReference type="ARBA" id="ARBA00022801"/>
    </source>
</evidence>
<dbReference type="InterPro" id="IPR005135">
    <property type="entry name" value="Endo/exonuclease/phosphatase"/>
</dbReference>
<evidence type="ECO:0000256" key="1">
    <source>
        <dbReference type="ARBA" id="ARBA00001946"/>
    </source>
</evidence>
<evidence type="ECO:0000259" key="6">
    <source>
        <dbReference type="Pfam" id="PF03372"/>
    </source>
</evidence>
<comment type="similarity">
    <text evidence="2">Belongs to the DNA repair enzymes AP/ExoA family.</text>
</comment>
<evidence type="ECO:0000313" key="8">
    <source>
        <dbReference type="Proteomes" id="UP001472677"/>
    </source>
</evidence>
<feature type="domain" description="Endonuclease/exonuclease/phosphatase" evidence="6">
    <location>
        <begin position="6"/>
        <end position="74"/>
    </location>
</feature>